<dbReference type="Pfam" id="PF00496">
    <property type="entry name" value="SBP_bac_5"/>
    <property type="match status" value="1"/>
</dbReference>
<accession>A0A7X6L5W5</accession>
<feature type="region of interest" description="Disordered" evidence="1">
    <location>
        <begin position="41"/>
        <end position="60"/>
    </location>
</feature>
<dbReference type="Gene3D" id="3.90.76.10">
    <property type="entry name" value="Dipeptide-binding Protein, Domain 1"/>
    <property type="match status" value="1"/>
</dbReference>
<gene>
    <name evidence="3" type="ORF">HGB38_18835</name>
</gene>
<keyword evidence="4" id="KW-1185">Reference proteome</keyword>
<dbReference type="PIRSF" id="PIRSF002741">
    <property type="entry name" value="MppA"/>
    <property type="match status" value="1"/>
</dbReference>
<proteinExistence type="predicted"/>
<dbReference type="GO" id="GO:0042597">
    <property type="term" value="C:periplasmic space"/>
    <property type="evidence" value="ECO:0007669"/>
    <property type="project" value="UniProtKB-ARBA"/>
</dbReference>
<dbReference type="PANTHER" id="PTHR30290">
    <property type="entry name" value="PERIPLASMIC BINDING COMPONENT OF ABC TRANSPORTER"/>
    <property type="match status" value="1"/>
</dbReference>
<dbReference type="RefSeq" id="WP_062967145.1">
    <property type="nucleotide sequence ID" value="NZ_JAAXOS010000008.1"/>
</dbReference>
<dbReference type="Proteomes" id="UP000540698">
    <property type="component" value="Unassembled WGS sequence"/>
</dbReference>
<dbReference type="GO" id="GO:1904680">
    <property type="term" value="F:peptide transmembrane transporter activity"/>
    <property type="evidence" value="ECO:0007669"/>
    <property type="project" value="TreeGrafter"/>
</dbReference>
<dbReference type="CDD" id="cd08501">
    <property type="entry name" value="PBP2_Lpqw"/>
    <property type="match status" value="1"/>
</dbReference>
<dbReference type="SUPFAM" id="SSF53850">
    <property type="entry name" value="Periplasmic binding protein-like II"/>
    <property type="match status" value="1"/>
</dbReference>
<reference evidence="3 4" key="1">
    <citation type="submission" date="2020-04" db="EMBL/GenBank/DDBJ databases">
        <title>MicrobeNet Type strains.</title>
        <authorList>
            <person name="Nicholson A.C."/>
        </authorList>
    </citation>
    <scope>NUCLEOTIDE SEQUENCE [LARGE SCALE GENOMIC DNA]</scope>
    <source>
        <strain evidence="3 4">DSM 44956</strain>
    </source>
</reference>
<feature type="compositionally biased region" description="Polar residues" evidence="1">
    <location>
        <begin position="42"/>
        <end position="58"/>
    </location>
</feature>
<dbReference type="PROSITE" id="PS51257">
    <property type="entry name" value="PROKAR_LIPOPROTEIN"/>
    <property type="match status" value="1"/>
</dbReference>
<feature type="domain" description="Solute-binding protein family 5" evidence="2">
    <location>
        <begin position="126"/>
        <end position="469"/>
    </location>
</feature>
<evidence type="ECO:0000313" key="3">
    <source>
        <dbReference type="EMBL" id="NKY28264.1"/>
    </source>
</evidence>
<dbReference type="GO" id="GO:0043190">
    <property type="term" value="C:ATP-binding cassette (ABC) transporter complex"/>
    <property type="evidence" value="ECO:0007669"/>
    <property type="project" value="InterPro"/>
</dbReference>
<dbReference type="GO" id="GO:0015833">
    <property type="term" value="P:peptide transport"/>
    <property type="evidence" value="ECO:0007669"/>
    <property type="project" value="TreeGrafter"/>
</dbReference>
<dbReference type="InterPro" id="IPR000914">
    <property type="entry name" value="SBP_5_dom"/>
</dbReference>
<dbReference type="Gene3D" id="3.40.190.10">
    <property type="entry name" value="Periplasmic binding protein-like II"/>
    <property type="match status" value="1"/>
</dbReference>
<dbReference type="Gene3D" id="3.10.105.10">
    <property type="entry name" value="Dipeptide-binding Protein, Domain 3"/>
    <property type="match status" value="1"/>
</dbReference>
<comment type="caution">
    <text evidence="3">The sequence shown here is derived from an EMBL/GenBank/DDBJ whole genome shotgun (WGS) entry which is preliminary data.</text>
</comment>
<evidence type="ECO:0000313" key="4">
    <source>
        <dbReference type="Proteomes" id="UP000540698"/>
    </source>
</evidence>
<evidence type="ECO:0000259" key="2">
    <source>
        <dbReference type="Pfam" id="PF00496"/>
    </source>
</evidence>
<name>A0A7X6L5W5_9NOCA</name>
<dbReference type="InterPro" id="IPR039424">
    <property type="entry name" value="SBP_5"/>
</dbReference>
<organism evidence="3 4">
    <name type="scientific">Nocardia gamkensis</name>
    <dbReference type="NCBI Taxonomy" id="352869"/>
    <lineage>
        <taxon>Bacteria</taxon>
        <taxon>Bacillati</taxon>
        <taxon>Actinomycetota</taxon>
        <taxon>Actinomycetes</taxon>
        <taxon>Mycobacteriales</taxon>
        <taxon>Nocardiaceae</taxon>
        <taxon>Nocardia</taxon>
    </lineage>
</organism>
<dbReference type="EMBL" id="JAAXOS010000008">
    <property type="protein sequence ID" value="NKY28264.1"/>
    <property type="molecule type" value="Genomic_DNA"/>
</dbReference>
<dbReference type="AlphaFoldDB" id="A0A7X6L5W5"/>
<protein>
    <submittedName>
        <fullName evidence="3">ABC transporter family substrate-binding protein</fullName>
    </submittedName>
</protein>
<dbReference type="PANTHER" id="PTHR30290:SF65">
    <property type="entry name" value="MONOACYL PHOSPHATIDYLINOSITOL TETRAMANNOSIDE-BINDING PROTEIN LPQW-RELATED"/>
    <property type="match status" value="1"/>
</dbReference>
<dbReference type="InterPro" id="IPR030678">
    <property type="entry name" value="Peptide/Ni-bd"/>
</dbReference>
<sequence>MRPVQPTRNRRRRTRTVIVRALTVGTALALLVGCGSGDSEVKSGSNALGSTNDINPQEPSALRDGGNLRLAITNFPATFNSHHVDSDYDLSEVVDWTLPGPITSNAAGELSIDHNFFTDIALTETNPQRVVYTINPKAVWSDGSPITWEDLRSQAEALSGRNTEYRVDATQGYSRLAGVERGVDDRQAIATFGQHYADWRGLFSQLMPKESTETPQAFNERDRNGLAKSAGPFVITSVDRAQQRIVLSRNPKWWGETPKLDTVTYSVLDYSARLNALQNNELDAIDISGIEEVKSATNSPGIIVRRASRPSNSHITFNGAQGSILADPRLRVAIAKAIDRQGVVTALQNGIVENPKPLNNHIYLDGQKGYQDNSAVIAYNPDEAARMLDELGWKLNGDVREKDGRKLVIRDVMFQQDTWVQMAQIMQQNLARVGVKLEIQTFPGNGLFTDVIDPGNFDIAQFSWQRSIFPLGALPQIYAYDPANTLSNKGRIGSPELNALIEQTISELDPEKAIELANKADRMIFELGHSVPVAQSAGNVAVRAGLANFGAFGLASTDYLRVGFEK</sequence>
<evidence type="ECO:0000256" key="1">
    <source>
        <dbReference type="SAM" id="MobiDB-lite"/>
    </source>
</evidence>